<dbReference type="GO" id="GO:0016747">
    <property type="term" value="F:acyltransferase activity, transferring groups other than amino-acyl groups"/>
    <property type="evidence" value="ECO:0007669"/>
    <property type="project" value="InterPro"/>
</dbReference>
<organism evidence="2 3">
    <name type="scientific">Microbulbifer hydrolyticus</name>
    <dbReference type="NCBI Taxonomy" id="48074"/>
    <lineage>
        <taxon>Bacteria</taxon>
        <taxon>Pseudomonadati</taxon>
        <taxon>Pseudomonadota</taxon>
        <taxon>Gammaproteobacteria</taxon>
        <taxon>Cellvibrionales</taxon>
        <taxon>Microbulbiferaceae</taxon>
        <taxon>Microbulbifer</taxon>
    </lineage>
</organism>
<evidence type="ECO:0000313" key="3">
    <source>
        <dbReference type="Proteomes" id="UP000563601"/>
    </source>
</evidence>
<comment type="caution">
    <text evidence="2">The sequence shown here is derived from an EMBL/GenBank/DDBJ whole genome shotgun (WGS) entry which is preliminary data.</text>
</comment>
<dbReference type="EMBL" id="JACHHR010000001">
    <property type="protein sequence ID" value="MBB5210111.1"/>
    <property type="molecule type" value="Genomic_DNA"/>
</dbReference>
<dbReference type="CDD" id="cd04301">
    <property type="entry name" value="NAT_SF"/>
    <property type="match status" value="1"/>
</dbReference>
<accession>A0AA89PEF8</accession>
<dbReference type="InterPro" id="IPR000182">
    <property type="entry name" value="GNAT_dom"/>
</dbReference>
<protein>
    <submittedName>
        <fullName evidence="2">ElaA protein</fullName>
    </submittedName>
</protein>
<dbReference type="PROSITE" id="PS51186">
    <property type="entry name" value="GNAT"/>
    <property type="match status" value="1"/>
</dbReference>
<dbReference type="AlphaFoldDB" id="A0AA89PEF8"/>
<dbReference type="Gene3D" id="3.40.630.30">
    <property type="match status" value="1"/>
</dbReference>
<proteinExistence type="predicted"/>
<sequence>MIDCSFHDYYYAQKLLVSGTNIEAISMKSPHQKYNCRWSSFDQLTTYELYEILRARQEVFAVEQECVYQDLDGKDLYAWHFTCWDSQQESPTLLAYLRLVPPGKKYAEPSIGRVLTRKSVRGTGIGKELMRLGIEHTLRQFPAAPIRISAQLYLKRFYEEFGFVQSTEEYDEDGIPHIEMLRRE</sequence>
<evidence type="ECO:0000259" key="1">
    <source>
        <dbReference type="PROSITE" id="PS51186"/>
    </source>
</evidence>
<reference evidence="2 3" key="1">
    <citation type="submission" date="2020-08" db="EMBL/GenBank/DDBJ databases">
        <title>Genomic Encyclopedia of Type Strains, Phase IV (KMG-IV): sequencing the most valuable type-strain genomes for metagenomic binning, comparative biology and taxonomic classification.</title>
        <authorList>
            <person name="Goeker M."/>
        </authorList>
    </citation>
    <scope>NUCLEOTIDE SEQUENCE [LARGE SCALE GENOMIC DNA]</scope>
    <source>
        <strain evidence="2 3">DSM 11525</strain>
    </source>
</reference>
<gene>
    <name evidence="2" type="ORF">HNQ53_000299</name>
</gene>
<dbReference type="Pfam" id="PF13673">
    <property type="entry name" value="Acetyltransf_10"/>
    <property type="match status" value="1"/>
</dbReference>
<dbReference type="Proteomes" id="UP000563601">
    <property type="component" value="Unassembled WGS sequence"/>
</dbReference>
<name>A0AA89PEF8_9GAMM</name>
<evidence type="ECO:0000313" key="2">
    <source>
        <dbReference type="EMBL" id="MBB5210111.1"/>
    </source>
</evidence>
<dbReference type="InterPro" id="IPR016181">
    <property type="entry name" value="Acyl_CoA_acyltransferase"/>
</dbReference>
<feature type="domain" description="N-acetyltransferase" evidence="1">
    <location>
        <begin position="39"/>
        <end position="184"/>
    </location>
</feature>
<dbReference type="RefSeq" id="WP_237567646.1">
    <property type="nucleotide sequence ID" value="NZ_CP047491.1"/>
</dbReference>
<dbReference type="SUPFAM" id="SSF55729">
    <property type="entry name" value="Acyl-CoA N-acyltransferases (Nat)"/>
    <property type="match status" value="1"/>
</dbReference>